<reference evidence="1" key="2">
    <citation type="submission" date="2022-01" db="EMBL/GenBank/DDBJ databases">
        <authorList>
            <person name="Yamashiro T."/>
            <person name="Shiraishi A."/>
            <person name="Satake H."/>
            <person name="Nakayama K."/>
        </authorList>
    </citation>
    <scope>NUCLEOTIDE SEQUENCE</scope>
</reference>
<gene>
    <name evidence="1" type="ORF">Tco_0627865</name>
</gene>
<protein>
    <submittedName>
        <fullName evidence="1">Uncharacterized protein</fullName>
    </submittedName>
</protein>
<evidence type="ECO:0000313" key="1">
    <source>
        <dbReference type="EMBL" id="GJS54503.1"/>
    </source>
</evidence>
<dbReference type="Proteomes" id="UP001151760">
    <property type="component" value="Unassembled WGS sequence"/>
</dbReference>
<name>A0ABQ4WNW2_9ASTR</name>
<proteinExistence type="predicted"/>
<evidence type="ECO:0000313" key="2">
    <source>
        <dbReference type="Proteomes" id="UP001151760"/>
    </source>
</evidence>
<dbReference type="EMBL" id="BQNB010008802">
    <property type="protein sequence ID" value="GJS54503.1"/>
    <property type="molecule type" value="Genomic_DNA"/>
</dbReference>
<organism evidence="1 2">
    <name type="scientific">Tanacetum coccineum</name>
    <dbReference type="NCBI Taxonomy" id="301880"/>
    <lineage>
        <taxon>Eukaryota</taxon>
        <taxon>Viridiplantae</taxon>
        <taxon>Streptophyta</taxon>
        <taxon>Embryophyta</taxon>
        <taxon>Tracheophyta</taxon>
        <taxon>Spermatophyta</taxon>
        <taxon>Magnoliopsida</taxon>
        <taxon>eudicotyledons</taxon>
        <taxon>Gunneridae</taxon>
        <taxon>Pentapetalae</taxon>
        <taxon>asterids</taxon>
        <taxon>campanulids</taxon>
        <taxon>Asterales</taxon>
        <taxon>Asteraceae</taxon>
        <taxon>Asteroideae</taxon>
        <taxon>Anthemideae</taxon>
        <taxon>Anthemidinae</taxon>
        <taxon>Tanacetum</taxon>
    </lineage>
</organism>
<comment type="caution">
    <text evidence="1">The sequence shown here is derived from an EMBL/GenBank/DDBJ whole genome shotgun (WGS) entry which is preliminary data.</text>
</comment>
<reference evidence="1" key="1">
    <citation type="journal article" date="2022" name="Int. J. Mol. Sci.">
        <title>Draft Genome of Tanacetum Coccineum: Genomic Comparison of Closely Related Tanacetum-Family Plants.</title>
        <authorList>
            <person name="Yamashiro T."/>
            <person name="Shiraishi A."/>
            <person name="Nakayama K."/>
            <person name="Satake H."/>
        </authorList>
    </citation>
    <scope>NUCLEOTIDE SEQUENCE</scope>
</reference>
<sequence length="159" mass="18034">MVADKMVMDIRWWCDVDGGVVVVRGMVVTAVMARWCGEGEGGVGVEVMKVATWRLWDSDDGDGHEGGVMVAAVGRQPEEIRVSDICKARRLISDEVNEPRQHLVECWEELLLERKNLLVSVPLESKELEVLEQPEQFLEQMMVDHDVFKSFKFILTDST</sequence>
<keyword evidence="2" id="KW-1185">Reference proteome</keyword>
<accession>A0ABQ4WNW2</accession>